<keyword evidence="1" id="KW-1133">Transmembrane helix</keyword>
<name>A0A8D3DDP7_SCOMX</name>
<reference evidence="2" key="2">
    <citation type="submission" date="2025-08" db="UniProtKB">
        <authorList>
            <consortium name="Ensembl"/>
        </authorList>
    </citation>
    <scope>IDENTIFICATION</scope>
</reference>
<dbReference type="Proteomes" id="UP000694558">
    <property type="component" value="Chromosome 7"/>
</dbReference>
<sequence>FVWLSVSLDEQGLGASAQQVALGVILLFTVSLSPYSVVALTATAGSAHQLTPNRNSIPAIISKASAIFNPIIYAITHPKLCATIGRCVPLLREEEKLLVDSDRPSFSGVLCTGP</sequence>
<evidence type="ECO:0000313" key="2">
    <source>
        <dbReference type="Ensembl" id="ENSSMAP00000057656.1"/>
    </source>
</evidence>
<dbReference type="SUPFAM" id="SSF81321">
    <property type="entry name" value="Family A G protein-coupled receptor-like"/>
    <property type="match status" value="1"/>
</dbReference>
<evidence type="ECO:0008006" key="4">
    <source>
        <dbReference type="Google" id="ProtNLM"/>
    </source>
</evidence>
<reference evidence="2" key="1">
    <citation type="submission" date="2023-05" db="EMBL/GenBank/DDBJ databases">
        <title>High-quality long-read genome of Scophthalmus maximus.</title>
        <authorList>
            <person name="Lien S."/>
            <person name="Martinez P."/>
        </authorList>
    </citation>
    <scope>NUCLEOTIDE SEQUENCE [LARGE SCALE GENOMIC DNA]</scope>
</reference>
<keyword evidence="1" id="KW-0812">Transmembrane</keyword>
<dbReference type="Ensembl" id="ENSSMAT00000037798.1">
    <property type="protein sequence ID" value="ENSSMAP00000057656.1"/>
    <property type="gene ID" value="ENSSMAG00000036730.1"/>
</dbReference>
<evidence type="ECO:0000256" key="1">
    <source>
        <dbReference type="SAM" id="Phobius"/>
    </source>
</evidence>
<feature type="transmembrane region" description="Helical" evidence="1">
    <location>
        <begin position="20"/>
        <end position="44"/>
    </location>
</feature>
<dbReference type="InterPro" id="IPR027430">
    <property type="entry name" value="Retinal_BS"/>
</dbReference>
<dbReference type="AlphaFoldDB" id="A0A8D3DDP7"/>
<proteinExistence type="predicted"/>
<dbReference type="Gene3D" id="1.20.1070.10">
    <property type="entry name" value="Rhodopsin 7-helix transmembrane proteins"/>
    <property type="match status" value="1"/>
</dbReference>
<organism evidence="2 3">
    <name type="scientific">Scophthalmus maximus</name>
    <name type="common">Turbot</name>
    <name type="synonym">Psetta maxima</name>
    <dbReference type="NCBI Taxonomy" id="52904"/>
    <lineage>
        <taxon>Eukaryota</taxon>
        <taxon>Metazoa</taxon>
        <taxon>Chordata</taxon>
        <taxon>Craniata</taxon>
        <taxon>Vertebrata</taxon>
        <taxon>Euteleostomi</taxon>
        <taxon>Actinopterygii</taxon>
        <taxon>Neopterygii</taxon>
        <taxon>Teleostei</taxon>
        <taxon>Neoteleostei</taxon>
        <taxon>Acanthomorphata</taxon>
        <taxon>Carangaria</taxon>
        <taxon>Pleuronectiformes</taxon>
        <taxon>Pleuronectoidei</taxon>
        <taxon>Scophthalmidae</taxon>
        <taxon>Scophthalmus</taxon>
    </lineage>
</organism>
<protein>
    <recommendedName>
        <fullName evidence="4">G-protein coupled receptors family 1 profile domain-containing protein</fullName>
    </recommendedName>
</protein>
<keyword evidence="1" id="KW-0472">Membrane</keyword>
<evidence type="ECO:0000313" key="3">
    <source>
        <dbReference type="Proteomes" id="UP000694558"/>
    </source>
</evidence>
<dbReference type="PROSITE" id="PS00238">
    <property type="entry name" value="OPSIN"/>
    <property type="match status" value="1"/>
</dbReference>
<accession>A0A8D3DDP7</accession>